<dbReference type="Gene3D" id="2.140.10.10">
    <property type="entry name" value="Quinoprotein alcohol dehydrogenase-like superfamily"/>
    <property type="match status" value="1"/>
</dbReference>
<dbReference type="SUPFAM" id="SSF50998">
    <property type="entry name" value="Quinoprotein alcohol dehydrogenase-like"/>
    <property type="match status" value="1"/>
</dbReference>
<feature type="domain" description="Pyrrolo-quinoline quinone repeat" evidence="5">
    <location>
        <begin position="45"/>
        <end position="314"/>
    </location>
</feature>
<comment type="caution">
    <text evidence="6">The sequence shown here is derived from an EMBL/GenBank/DDBJ whole genome shotgun (WGS) entry which is preliminary data.</text>
</comment>
<keyword evidence="4" id="KW-0732">Signal</keyword>
<proteinExistence type="inferred from homology"/>
<evidence type="ECO:0000256" key="3">
    <source>
        <dbReference type="ARBA" id="ARBA00023002"/>
    </source>
</evidence>
<comment type="cofactor">
    <cofactor evidence="1">
        <name>pyrroloquinoline quinone</name>
        <dbReference type="ChEBI" id="CHEBI:58442"/>
    </cofactor>
</comment>
<evidence type="ECO:0000259" key="5">
    <source>
        <dbReference type="Pfam" id="PF01011"/>
    </source>
</evidence>
<dbReference type="Proteomes" id="UP000281547">
    <property type="component" value="Unassembled WGS sequence"/>
</dbReference>
<feature type="signal peptide" evidence="4">
    <location>
        <begin position="1"/>
        <end position="23"/>
    </location>
</feature>
<dbReference type="EMBL" id="RZNJ01000003">
    <property type="protein sequence ID" value="RUT31060.1"/>
    <property type="molecule type" value="Genomic_DNA"/>
</dbReference>
<dbReference type="GO" id="GO:0005524">
    <property type="term" value="F:ATP binding"/>
    <property type="evidence" value="ECO:0007669"/>
    <property type="project" value="UniProtKB-KW"/>
</dbReference>
<dbReference type="RefSeq" id="WP_127188306.1">
    <property type="nucleotide sequence ID" value="NZ_RZNJ01000003.1"/>
</dbReference>
<feature type="domain" description="Pyrrolo-quinoline quinone repeat" evidence="5">
    <location>
        <begin position="494"/>
        <end position="548"/>
    </location>
</feature>
<accession>A0A433XAK1</accession>
<evidence type="ECO:0000256" key="1">
    <source>
        <dbReference type="ARBA" id="ARBA00001931"/>
    </source>
</evidence>
<protein>
    <submittedName>
        <fullName evidence="6">ATP-binding protein</fullName>
    </submittedName>
</protein>
<keyword evidence="6" id="KW-0067">ATP-binding</keyword>
<keyword evidence="6" id="KW-0547">Nucleotide-binding</keyword>
<dbReference type="InterPro" id="IPR011047">
    <property type="entry name" value="Quinoprotein_ADH-like_sf"/>
</dbReference>
<dbReference type="PANTHER" id="PTHR32303">
    <property type="entry name" value="QUINOPROTEIN ALCOHOL DEHYDROGENASE (CYTOCHROME C)"/>
    <property type="match status" value="1"/>
</dbReference>
<organism evidence="6 7">
    <name type="scientific">Arsenicitalea aurantiaca</name>
    <dbReference type="NCBI Taxonomy" id="1783274"/>
    <lineage>
        <taxon>Bacteria</taxon>
        <taxon>Pseudomonadati</taxon>
        <taxon>Pseudomonadota</taxon>
        <taxon>Alphaproteobacteria</taxon>
        <taxon>Hyphomicrobiales</taxon>
        <taxon>Devosiaceae</taxon>
        <taxon>Arsenicitalea</taxon>
    </lineage>
</organism>
<dbReference type="SMART" id="SM00564">
    <property type="entry name" value="PQQ"/>
    <property type="match status" value="6"/>
</dbReference>
<dbReference type="OrthoDB" id="9794322at2"/>
<dbReference type="InterPro" id="IPR018391">
    <property type="entry name" value="PQQ_b-propeller_rpt"/>
</dbReference>
<gene>
    <name evidence="6" type="ORF">EMQ25_09275</name>
</gene>
<evidence type="ECO:0000313" key="6">
    <source>
        <dbReference type="EMBL" id="RUT31060.1"/>
    </source>
</evidence>
<keyword evidence="3" id="KW-0560">Oxidoreductase</keyword>
<evidence type="ECO:0000256" key="2">
    <source>
        <dbReference type="ARBA" id="ARBA00008156"/>
    </source>
</evidence>
<dbReference type="Pfam" id="PF01011">
    <property type="entry name" value="PQQ"/>
    <property type="match status" value="2"/>
</dbReference>
<sequence length="586" mass="63911">MKLTRMFLAGSVAFCVAAAPALAQTVENFQPVTDEMLANPAPGDWPSYGRGLDNYRYSPLSEITTENVHQLQLVWSRAMEPGFNQIAPLAVNGVIYMGNAGDVIQAIDAEDGTLIWEHRRVLPDVSTLARHGERKRGIAIYEDKVYFLSWDNQVVALDAATGQVAWESDRGQATDLISNSTGPVVANGVVMAGSTCQNASMGCYVTGHDAETGEELWRNTFIPRPGEPGDETWGGSPYESRWMTGVWGQLTYDPELDLVFYGTSATGPASEVQRGTVGGTQAGTNTRYAVRPRTGEIVWEHQVLPRDNWDQECTFEMLTVTTPVNPSESMEGLQAIGASWSPSDEPRKVLTGVPCKTGTMWTFDAETGEFLWARDTNYQDIIDTIDENGLVTVREDKILATVGEPMLHCPSFNGGRDWPPASYNPETNIYFVPMINMCQESTPLDQEFTALDTYNVGSVRVLPEGETNAGRIDAINVETGETVWSWETTAATYSPTMITAGGLLFTGGLDRYFRAIDQESGEEIWRTRLASQAQGHAITYEVDGRQYVAIPAGGGGGTANLAVTPGNWDGITGSNAIYVFALPQND</sequence>
<feature type="chain" id="PRO_5019275614" evidence="4">
    <location>
        <begin position="24"/>
        <end position="586"/>
    </location>
</feature>
<dbReference type="AlphaFoldDB" id="A0A433XAK1"/>
<dbReference type="GO" id="GO:0016491">
    <property type="term" value="F:oxidoreductase activity"/>
    <property type="evidence" value="ECO:0007669"/>
    <property type="project" value="UniProtKB-KW"/>
</dbReference>
<name>A0A433XAK1_9HYPH</name>
<keyword evidence="7" id="KW-1185">Reference proteome</keyword>
<evidence type="ECO:0000313" key="7">
    <source>
        <dbReference type="Proteomes" id="UP000281547"/>
    </source>
</evidence>
<evidence type="ECO:0000256" key="4">
    <source>
        <dbReference type="SAM" id="SignalP"/>
    </source>
</evidence>
<comment type="similarity">
    <text evidence="2">Belongs to the bacterial PQQ dehydrogenase family.</text>
</comment>
<reference evidence="6 7" key="1">
    <citation type="journal article" date="2016" name="Int. J. Syst. Evol. Microbiol.">
        <title>Arsenicitalea aurantiaca gen. nov., sp. nov., a new member of the family Hyphomicrobiaceae, isolated from high-arsenic sediment.</title>
        <authorList>
            <person name="Mu Y."/>
            <person name="Zhou L."/>
            <person name="Zeng X.C."/>
            <person name="Liu L."/>
            <person name="Pan Y."/>
            <person name="Chen X."/>
            <person name="Wang J."/>
            <person name="Li S."/>
            <person name="Li W.J."/>
            <person name="Wang Y."/>
        </authorList>
    </citation>
    <scope>NUCLEOTIDE SEQUENCE [LARGE SCALE GENOMIC DNA]</scope>
    <source>
        <strain evidence="6 7">42-50</strain>
    </source>
</reference>
<dbReference type="InterPro" id="IPR002372">
    <property type="entry name" value="PQQ_rpt_dom"/>
</dbReference>